<dbReference type="Gene3D" id="3.60.10.10">
    <property type="entry name" value="Endonuclease/exonuclease/phosphatase"/>
    <property type="match status" value="1"/>
</dbReference>
<evidence type="ECO:0000313" key="4">
    <source>
        <dbReference type="EMBL" id="RZS80170.1"/>
    </source>
</evidence>
<proteinExistence type="predicted"/>
<dbReference type="InterPro" id="IPR001322">
    <property type="entry name" value="Lamin_tail_dom"/>
</dbReference>
<dbReference type="GO" id="GO:0003824">
    <property type="term" value="F:catalytic activity"/>
    <property type="evidence" value="ECO:0007669"/>
    <property type="project" value="InterPro"/>
</dbReference>
<feature type="region of interest" description="Disordered" evidence="1">
    <location>
        <begin position="165"/>
        <end position="226"/>
    </location>
</feature>
<evidence type="ECO:0000259" key="3">
    <source>
        <dbReference type="PROSITE" id="PS51841"/>
    </source>
</evidence>
<protein>
    <recommendedName>
        <fullName evidence="3">LTD domain-containing protein</fullName>
    </recommendedName>
</protein>
<comment type="caution">
    <text evidence="4">The sequence shown here is derived from an EMBL/GenBank/DDBJ whole genome shotgun (WGS) entry which is preliminary data.</text>
</comment>
<feature type="domain" description="LTD" evidence="3">
    <location>
        <begin position="28"/>
        <end position="161"/>
    </location>
</feature>
<dbReference type="EMBL" id="SGXD01000005">
    <property type="protein sequence ID" value="RZS80170.1"/>
    <property type="molecule type" value="Genomic_DNA"/>
</dbReference>
<reference evidence="4 5" key="1">
    <citation type="submission" date="2019-02" db="EMBL/GenBank/DDBJ databases">
        <title>Genomic Encyclopedia of Type Strains, Phase IV (KMG-IV): sequencing the most valuable type-strain genomes for metagenomic binning, comparative biology and taxonomic classification.</title>
        <authorList>
            <person name="Goeker M."/>
        </authorList>
    </citation>
    <scope>NUCLEOTIDE SEQUENCE [LARGE SCALE GENOMIC DNA]</scope>
    <source>
        <strain evidence="4 5">DSM 45622</strain>
    </source>
</reference>
<dbReference type="Pfam" id="PF00932">
    <property type="entry name" value="LTD"/>
    <property type="match status" value="1"/>
</dbReference>
<evidence type="ECO:0000256" key="1">
    <source>
        <dbReference type="SAM" id="MobiDB-lite"/>
    </source>
</evidence>
<dbReference type="PROSITE" id="PS51841">
    <property type="entry name" value="LTD"/>
    <property type="match status" value="1"/>
</dbReference>
<dbReference type="SUPFAM" id="SSF56219">
    <property type="entry name" value="DNase I-like"/>
    <property type="match status" value="1"/>
</dbReference>
<keyword evidence="2" id="KW-0732">Signal</keyword>
<accession>A0A4Q7NBG4</accession>
<evidence type="ECO:0000313" key="5">
    <source>
        <dbReference type="Proteomes" id="UP000293638"/>
    </source>
</evidence>
<gene>
    <name evidence="4" type="ORF">EV189_3651</name>
</gene>
<sequence>MPRPSLTGRRAAPLAVAAGLALVVAGPAAAPAHAASTGLVLGEVYGGGGNSGATLTNDFIELANRGSGAISVEGWSVQYRPAASGSWQVTTLHGSVPAGGTYLVQEAAGAGGTTALPTPDATGSIAMSGTSGVVALVSSTAPLSCTTVAECGAVDLVGYGTATLHEGGAAPGLSATTSATRRPGPDTDDNAADFTSETPSPQPSGAGGGTTPPPTPGPLRIHDLQGTGFVSPIDGTAVTNVPGVVTAVRKSGSSKGYWVQDPAPDADPRTSEAVFVYSTSPKVAVGDSVLVSGTVKDYYPLSSGETVATTSNLSVTEISGSTVAVLKHGVALPAPEVITPTSVPGTYAPDLGGANIETAGPLDPSRSALDFWESREGMRVELDDVRVVGPSNSYGEQYVTTKPDQARTPRGGTLLTAENATPSGRIELATTDGSALSLDVGDSLAGPTVGVVDYSTFGGYLVSATSLGSVVKGGLQQEVATPQGRRQLAVATYNVENLAPTDPDSKFSRLATGIVTNLATPDVVALEEVQDDDGAVDDGVVTAGVTVSKLVDAIVAAGGPRYSARSVDPANDADGGQPGGNIRIVFLFNPSRVSFVDRGAADVDRTTTGTAVTGILPRLTLSPGRIAPTDPAWDDSRKPLVGEFRFQGKQVFVIANHFRSKGGDQNADGRFQYPQRSSEEQRIQQAKLVHDFVASILRRDPLAATVVLGDLNDYQFSPALAELRTGSTTGKGLPILSDLINGLPADQRYTYVYDGISQVLDHILVTPATRLYGPVDYQVVHLNSEFSDQVSDHDPQVVRLFGSWL</sequence>
<dbReference type="InterPro" id="IPR036691">
    <property type="entry name" value="Endo/exonu/phosph_ase_sf"/>
</dbReference>
<dbReference type="PANTHER" id="PTHR42834">
    <property type="entry name" value="ENDONUCLEASE/EXONUCLEASE/PHOSPHATASE FAMILY PROTEIN (AFU_ORTHOLOGUE AFUA_3G09210)"/>
    <property type="match status" value="1"/>
</dbReference>
<dbReference type="InterPro" id="IPR006311">
    <property type="entry name" value="TAT_signal"/>
</dbReference>
<dbReference type="InterPro" id="IPR005135">
    <property type="entry name" value="Endo/exonuclease/phosphatase"/>
</dbReference>
<dbReference type="PANTHER" id="PTHR42834:SF1">
    <property type="entry name" value="ENDONUCLEASE_EXONUCLEASE_PHOSPHATASE FAMILY PROTEIN (AFU_ORTHOLOGUE AFUA_3G09210)"/>
    <property type="match status" value="1"/>
</dbReference>
<dbReference type="PROSITE" id="PS51318">
    <property type="entry name" value="TAT"/>
    <property type="match status" value="1"/>
</dbReference>
<dbReference type="Pfam" id="PF03372">
    <property type="entry name" value="Exo_endo_phos"/>
    <property type="match status" value="1"/>
</dbReference>
<feature type="chain" id="PRO_5020988929" description="LTD domain-containing protein" evidence="2">
    <location>
        <begin position="35"/>
        <end position="805"/>
    </location>
</feature>
<dbReference type="RefSeq" id="WP_231116539.1">
    <property type="nucleotide sequence ID" value="NZ_SGXD01000005.1"/>
</dbReference>
<evidence type="ECO:0000256" key="2">
    <source>
        <dbReference type="SAM" id="SignalP"/>
    </source>
</evidence>
<name>A0A4Q7NBG4_9ACTN</name>
<dbReference type="Proteomes" id="UP000293638">
    <property type="component" value="Unassembled WGS sequence"/>
</dbReference>
<dbReference type="AlphaFoldDB" id="A0A4Q7NBG4"/>
<keyword evidence="5" id="KW-1185">Reference proteome</keyword>
<feature type="signal peptide" evidence="2">
    <location>
        <begin position="1"/>
        <end position="34"/>
    </location>
</feature>
<dbReference type="CDD" id="cd04486">
    <property type="entry name" value="YhcR_OBF_like"/>
    <property type="match status" value="1"/>
</dbReference>
<organism evidence="4 5">
    <name type="scientific">Motilibacter rhizosphaerae</name>
    <dbReference type="NCBI Taxonomy" id="598652"/>
    <lineage>
        <taxon>Bacteria</taxon>
        <taxon>Bacillati</taxon>
        <taxon>Actinomycetota</taxon>
        <taxon>Actinomycetes</taxon>
        <taxon>Motilibacterales</taxon>
        <taxon>Motilibacteraceae</taxon>
        <taxon>Motilibacter</taxon>
    </lineage>
</organism>